<dbReference type="EC" id="2.5.1.54" evidence="4"/>
<dbReference type="NCBIfam" id="TIGR01361">
    <property type="entry name" value="DAHP_synth_Bsub"/>
    <property type="match status" value="1"/>
</dbReference>
<dbReference type="InterPro" id="IPR041071">
    <property type="entry name" value="DAHP_snth_FXD"/>
</dbReference>
<evidence type="ECO:0000313" key="5">
    <source>
        <dbReference type="Proteomes" id="UP000035268"/>
    </source>
</evidence>
<dbReference type="OrthoDB" id="9780456at2"/>
<evidence type="ECO:0000256" key="1">
    <source>
        <dbReference type="ARBA" id="ARBA00022679"/>
    </source>
</evidence>
<feature type="domain" description="DAHP synthase ferredoxin-like" evidence="3">
    <location>
        <begin position="1"/>
        <end position="67"/>
    </location>
</feature>
<dbReference type="Pfam" id="PF00793">
    <property type="entry name" value="DAHP_synth_1"/>
    <property type="match status" value="1"/>
</dbReference>
<dbReference type="GO" id="GO:0016832">
    <property type="term" value="F:aldehyde-lyase activity"/>
    <property type="evidence" value="ECO:0007669"/>
    <property type="project" value="InterPro"/>
</dbReference>
<dbReference type="InterPro" id="IPR006218">
    <property type="entry name" value="DAHP1/KDSA"/>
</dbReference>
<dbReference type="NCBIfam" id="NF006421">
    <property type="entry name" value="PRK08673.1"/>
    <property type="match status" value="1"/>
</dbReference>
<dbReference type="GO" id="GO:0009073">
    <property type="term" value="P:aromatic amino acid family biosynthetic process"/>
    <property type="evidence" value="ECO:0007669"/>
    <property type="project" value="InterPro"/>
</dbReference>
<evidence type="ECO:0000259" key="3">
    <source>
        <dbReference type="Pfam" id="PF18152"/>
    </source>
</evidence>
<dbReference type="Gene3D" id="3.30.70.1140">
    <property type="entry name" value="Phospho-2-dehydro-3-deoxyheptonate aldolase, domain 1"/>
    <property type="match status" value="1"/>
</dbReference>
<accession>A0A0G3ECP5</accession>
<protein>
    <submittedName>
        <fullName evidence="4">Phospho-2-dehydro-3-deoxyheptonate aldolase</fullName>
        <ecNumber evidence="4">2.5.1.54</ecNumber>
    </submittedName>
</protein>
<name>A0A0G3ECP5_9BACT</name>
<proteinExistence type="predicted"/>
<organism evidence="4 5">
    <name type="scientific">Kiritimatiella glycovorans</name>
    <dbReference type="NCBI Taxonomy" id="1307763"/>
    <lineage>
        <taxon>Bacteria</taxon>
        <taxon>Pseudomonadati</taxon>
        <taxon>Kiritimatiellota</taxon>
        <taxon>Kiritimatiellia</taxon>
        <taxon>Kiritimatiellales</taxon>
        <taxon>Kiritimatiellaceae</taxon>
        <taxon>Kiritimatiella</taxon>
    </lineage>
</organism>
<dbReference type="STRING" id="1307763.L21SP4_01017"/>
<reference evidence="5" key="1">
    <citation type="submission" date="2015-02" db="EMBL/GenBank/DDBJ databases">
        <title>Description and complete genome sequence of the first cultured representative of the subdivision 5 of the Verrucomicrobia phylum.</title>
        <authorList>
            <person name="Spring S."/>
            <person name="Bunk B."/>
            <person name="Sproer C."/>
            <person name="Klenk H.-P."/>
        </authorList>
    </citation>
    <scope>NUCLEOTIDE SEQUENCE [LARGE SCALE GENOMIC DNA]</scope>
    <source>
        <strain evidence="5">L21-Fru-AB</strain>
    </source>
</reference>
<keyword evidence="1 4" id="KW-0808">Transferase</keyword>
<feature type="domain" description="DAHP synthetase I/KDSA" evidence="2">
    <location>
        <begin position="98"/>
        <end position="331"/>
    </location>
</feature>
<reference evidence="4 5" key="2">
    <citation type="journal article" date="2016" name="ISME J.">
        <title>Characterization of the first cultured representative of Verrucomicrobia subdivision 5 indicates the proposal of a novel phylum.</title>
        <authorList>
            <person name="Spring S."/>
            <person name="Bunk B."/>
            <person name="Sproer C."/>
            <person name="Schumann P."/>
            <person name="Rohde M."/>
            <person name="Tindall B.J."/>
            <person name="Klenk H.P."/>
        </authorList>
    </citation>
    <scope>NUCLEOTIDE SEQUENCE [LARGE SCALE GENOMIC DNA]</scope>
    <source>
        <strain evidence="4 5">L21-Fru-AB</strain>
    </source>
</reference>
<dbReference type="Gene3D" id="3.20.20.70">
    <property type="entry name" value="Aldolase class I"/>
    <property type="match status" value="1"/>
</dbReference>
<keyword evidence="5" id="KW-1185">Reference proteome</keyword>
<dbReference type="Proteomes" id="UP000035268">
    <property type="component" value="Chromosome"/>
</dbReference>
<dbReference type="Pfam" id="PF18152">
    <property type="entry name" value="DAHP_snth_FXD"/>
    <property type="match status" value="1"/>
</dbReference>
<dbReference type="InterPro" id="IPR052899">
    <property type="entry name" value="Class-I_DAHP_synthase"/>
</dbReference>
<sequence>MIIVFRKDASDQQIEHVIERVEEWGLSPNVSRGTERTIVGVIGDEAILRSKPLEALPGVEHVMPVLKPYKRASAEMRPERTRIRVPAVHDEGAPLFIGGTGVVLIAGPCAVENYDLMLEVGRRVKAAGAHMLRGGAFKPRTSPYSFQGLGREGLEILRAVRGETGLPVVTEVMDTKDVELVSEYADLLQIGARNMQNFTLLKEAGRSRRPVVLKRGMANTIEEWLMSAEYIMNAGNEQVILCERGIRTIETLTRNTLDLSAVPVVRRESHLPVMVDPSHGCGHADLVPALVRGAIAAGADAVMVEVHPDPERALSDGPQSLRPAEFERLVEEAGRVARAVERSLEPEGK</sequence>
<dbReference type="PANTHER" id="PTHR43018:SF2">
    <property type="entry name" value="PHOSPHO-2-DEHYDRO-3-DEOXYHEPTONATE ALDOLASE"/>
    <property type="match status" value="1"/>
</dbReference>
<dbReference type="EMBL" id="CP010904">
    <property type="protein sequence ID" value="AKJ64276.1"/>
    <property type="molecule type" value="Genomic_DNA"/>
</dbReference>
<dbReference type="InterPro" id="IPR013785">
    <property type="entry name" value="Aldolase_TIM"/>
</dbReference>
<dbReference type="RefSeq" id="WP_052881629.1">
    <property type="nucleotide sequence ID" value="NZ_CP010904.1"/>
</dbReference>
<dbReference type="KEGG" id="vbl:L21SP4_01017"/>
<dbReference type="AlphaFoldDB" id="A0A0G3ECP5"/>
<dbReference type="InterPro" id="IPR006268">
    <property type="entry name" value="DAHP_syn_2"/>
</dbReference>
<dbReference type="SUPFAM" id="SSF51569">
    <property type="entry name" value="Aldolase"/>
    <property type="match status" value="1"/>
</dbReference>
<gene>
    <name evidence="4" type="primary">aroF</name>
    <name evidence="4" type="ORF">L21SP4_01017</name>
</gene>
<dbReference type="PATRIC" id="fig|1609981.3.peg.1066"/>
<dbReference type="PANTHER" id="PTHR43018">
    <property type="entry name" value="PHOSPHO-2-DEHYDRO-3-DEOXYHEPTONATE ALDOLASE"/>
    <property type="match status" value="1"/>
</dbReference>
<dbReference type="GO" id="GO:0003849">
    <property type="term" value="F:3-deoxy-7-phosphoheptulonate synthase activity"/>
    <property type="evidence" value="ECO:0007669"/>
    <property type="project" value="UniProtKB-EC"/>
</dbReference>
<dbReference type="NCBIfam" id="NF009239">
    <property type="entry name" value="PRK12595.1"/>
    <property type="match status" value="1"/>
</dbReference>
<evidence type="ECO:0000313" key="4">
    <source>
        <dbReference type="EMBL" id="AKJ64276.1"/>
    </source>
</evidence>
<evidence type="ECO:0000259" key="2">
    <source>
        <dbReference type="Pfam" id="PF00793"/>
    </source>
</evidence>